<keyword evidence="9" id="KW-1185">Reference proteome</keyword>
<dbReference type="InterPro" id="IPR050301">
    <property type="entry name" value="NTE"/>
</dbReference>
<dbReference type="SUPFAM" id="SSF52151">
    <property type="entry name" value="FabD/lysophospholipase-like"/>
    <property type="match status" value="1"/>
</dbReference>
<dbReference type="InterPro" id="IPR021095">
    <property type="entry name" value="DUF3734"/>
</dbReference>
<evidence type="ECO:0000256" key="5">
    <source>
        <dbReference type="SAM" id="MobiDB-lite"/>
    </source>
</evidence>
<name>A0A1A9NGG2_9BURK</name>
<dbReference type="GO" id="GO:0016042">
    <property type="term" value="P:lipid catabolic process"/>
    <property type="evidence" value="ECO:0007669"/>
    <property type="project" value="UniProtKB-UniRule"/>
</dbReference>
<feature type="short sequence motif" description="DGA/G" evidence="4">
    <location>
        <begin position="227"/>
        <end position="229"/>
    </location>
</feature>
<dbReference type="PROSITE" id="PS51635">
    <property type="entry name" value="PNPLA"/>
    <property type="match status" value="1"/>
</dbReference>
<dbReference type="InterPro" id="IPR016035">
    <property type="entry name" value="Acyl_Trfase/lysoPLipase"/>
</dbReference>
<protein>
    <recommendedName>
        <fullName evidence="6">PNPLA domain-containing protein</fullName>
    </recommendedName>
</protein>
<dbReference type="Pfam" id="PF01734">
    <property type="entry name" value="Patatin"/>
    <property type="match status" value="1"/>
</dbReference>
<evidence type="ECO:0000313" key="10">
    <source>
        <dbReference type="Proteomes" id="UP000078116"/>
    </source>
</evidence>
<keyword evidence="3 4" id="KW-0443">Lipid metabolism</keyword>
<gene>
    <name evidence="7" type="ORF">A6V36_23575</name>
    <name evidence="8" type="ORF">A6V37_15330</name>
</gene>
<evidence type="ECO:0000256" key="4">
    <source>
        <dbReference type="PROSITE-ProRule" id="PRU01161"/>
    </source>
</evidence>
<dbReference type="OrthoDB" id="9770965at2"/>
<dbReference type="Proteomes" id="UP000078116">
    <property type="component" value="Unassembled WGS sequence"/>
</dbReference>
<dbReference type="PANTHER" id="PTHR14226">
    <property type="entry name" value="NEUROPATHY TARGET ESTERASE/SWISS CHEESE D.MELANOGASTER"/>
    <property type="match status" value="1"/>
</dbReference>
<dbReference type="STRING" id="1462993.A6V36_23575"/>
<dbReference type="EMBL" id="LXKA01000044">
    <property type="protein sequence ID" value="OAJ65329.1"/>
    <property type="molecule type" value="Genomic_DNA"/>
</dbReference>
<dbReference type="PANTHER" id="PTHR14226:SF57">
    <property type="entry name" value="BLR7027 PROTEIN"/>
    <property type="match status" value="1"/>
</dbReference>
<feature type="short sequence motif" description="GXGXXG" evidence="4">
    <location>
        <begin position="29"/>
        <end position="34"/>
    </location>
</feature>
<dbReference type="RefSeq" id="WP_064266186.1">
    <property type="nucleotide sequence ID" value="NZ_LXJZ01000081.1"/>
</dbReference>
<accession>A0A1A9NGG2</accession>
<organism evidence="8 10">
    <name type="scientific">Paraburkholderia ginsengiterrae</name>
    <dbReference type="NCBI Taxonomy" id="1462993"/>
    <lineage>
        <taxon>Bacteria</taxon>
        <taxon>Pseudomonadati</taxon>
        <taxon>Pseudomonadota</taxon>
        <taxon>Betaproteobacteria</taxon>
        <taxon>Burkholderiales</taxon>
        <taxon>Burkholderiaceae</taxon>
        <taxon>Paraburkholderia</taxon>
    </lineage>
</organism>
<dbReference type="Proteomes" id="UP000077961">
    <property type="component" value="Unassembled WGS sequence"/>
</dbReference>
<dbReference type="EMBL" id="LXJZ01000081">
    <property type="protein sequence ID" value="OAJ61731.1"/>
    <property type="molecule type" value="Genomic_DNA"/>
</dbReference>
<feature type="domain" description="PNPLA" evidence="6">
    <location>
        <begin position="25"/>
        <end position="240"/>
    </location>
</feature>
<keyword evidence="1 4" id="KW-0378">Hydrolase</keyword>
<proteinExistence type="predicted"/>
<evidence type="ECO:0000256" key="2">
    <source>
        <dbReference type="ARBA" id="ARBA00022963"/>
    </source>
</evidence>
<evidence type="ECO:0000259" key="6">
    <source>
        <dbReference type="PROSITE" id="PS51635"/>
    </source>
</evidence>
<comment type="caution">
    <text evidence="8">The sequence shown here is derived from an EMBL/GenBank/DDBJ whole genome shotgun (WGS) entry which is preliminary data.</text>
</comment>
<dbReference type="Gene3D" id="3.40.1090.10">
    <property type="entry name" value="Cytosolic phospholipase A2 catalytic domain"/>
    <property type="match status" value="2"/>
</dbReference>
<feature type="short sequence motif" description="GXSXG" evidence="4">
    <location>
        <begin position="56"/>
        <end position="60"/>
    </location>
</feature>
<dbReference type="GO" id="GO:0016787">
    <property type="term" value="F:hydrolase activity"/>
    <property type="evidence" value="ECO:0007669"/>
    <property type="project" value="UniProtKB-UniRule"/>
</dbReference>
<sequence>MNASRRNKLQKPQHLKLPSYDEIGLVLQGGGALGSYQAGVYEGLAESGIEPTRISGISIGALNTAIIAGNAPADRVDALRGFWNTISQPATFFSQTAAGIPVWPEVEDIGRKWLSAWSATRTLLEGQEGFFSPRMQLSFATHGKERPDQVSYYDTSALRETLLKYANFDRVNNGDIRVSVGAVNVRTGNLVYFDNSTMRLAPEHFIASGALPPGFPAVEIDGEFYWDGGLVSNTPLTEIIRESQHKDTLVFQVDLWSSRGKLPGDLLDVSERTKDIQYSSRTRAITAFMSQRQKHAQMIKVLLEHIPEKIQFVHPLIREARKVADGSAVNVVHLIYKNKTFEGHYKDYEFSKATMREHWESGLEDIRRSFEHPEWFDIPSREIGFVTRDVHRYRQELSETDDPDKDASQQSKGASEGKLMGAK</sequence>
<dbReference type="Pfam" id="PF12536">
    <property type="entry name" value="DUF3734"/>
    <property type="match status" value="1"/>
</dbReference>
<dbReference type="CDD" id="cd07209">
    <property type="entry name" value="Pat_hypo_Ecoli_Z1214_like"/>
    <property type="match status" value="1"/>
</dbReference>
<reference evidence="9 10" key="1">
    <citation type="submission" date="2016-04" db="EMBL/GenBank/DDBJ databases">
        <title>Reclassification of Paraburkholderia panaciterrae (Farh et al. 2015) Dobritsa &amp; Samadpour 2016 as a later homotypic synonym of Paraburkholderia ginsengiterrae (Farh et al. 2015) Dobritsa &amp; Samadpour 2016.</title>
        <authorList>
            <person name="Dobritsa A.P."/>
            <person name="Kutumbaka K."/>
            <person name="Samadpour M."/>
        </authorList>
    </citation>
    <scope>NUCLEOTIDE SEQUENCE [LARGE SCALE GENOMIC DNA]</scope>
    <source>
        <strain evidence="8 10">DCY85</strain>
        <strain evidence="7 9">DCY85-1</strain>
    </source>
</reference>
<evidence type="ECO:0000313" key="8">
    <source>
        <dbReference type="EMBL" id="OAJ65329.1"/>
    </source>
</evidence>
<dbReference type="AlphaFoldDB" id="A0A1A9NGG2"/>
<feature type="region of interest" description="Disordered" evidence="5">
    <location>
        <begin position="394"/>
        <end position="423"/>
    </location>
</feature>
<keyword evidence="2 4" id="KW-0442">Lipid degradation</keyword>
<evidence type="ECO:0000256" key="1">
    <source>
        <dbReference type="ARBA" id="ARBA00022801"/>
    </source>
</evidence>
<evidence type="ECO:0000256" key="3">
    <source>
        <dbReference type="ARBA" id="ARBA00023098"/>
    </source>
</evidence>
<dbReference type="InterPro" id="IPR002641">
    <property type="entry name" value="PNPLA_dom"/>
</dbReference>
<feature type="active site" description="Nucleophile" evidence="4">
    <location>
        <position position="58"/>
    </location>
</feature>
<evidence type="ECO:0000313" key="7">
    <source>
        <dbReference type="EMBL" id="OAJ61731.1"/>
    </source>
</evidence>
<evidence type="ECO:0000313" key="9">
    <source>
        <dbReference type="Proteomes" id="UP000077961"/>
    </source>
</evidence>
<feature type="active site" description="Proton acceptor" evidence="4">
    <location>
        <position position="227"/>
    </location>
</feature>